<sequence length="90" mass="10169">MARFRKRPVEIDAVRVADALKAASSAWSELPPWLAEAYENCTVIFLNDAVLIKTLEGEMRAEKGDWIIRGVQGELYPIKPEIFAETYEAV</sequence>
<dbReference type="AlphaFoldDB" id="A0A8J3RAF7"/>
<keyword evidence="2" id="KW-1185">Reference proteome</keyword>
<dbReference type="RefSeq" id="WP_204016048.1">
    <property type="nucleotide sequence ID" value="NZ_BOOG01000021.1"/>
</dbReference>
<reference evidence="1" key="1">
    <citation type="submission" date="2021-01" db="EMBL/GenBank/DDBJ databases">
        <title>Whole genome shotgun sequence of Sphaerimonospora thailandensis NBRC 107569.</title>
        <authorList>
            <person name="Komaki H."/>
            <person name="Tamura T."/>
        </authorList>
    </citation>
    <scope>NUCLEOTIDE SEQUENCE</scope>
    <source>
        <strain evidence="1">NBRC 107569</strain>
    </source>
</reference>
<gene>
    <name evidence="1" type="ORF">Mth01_25820</name>
</gene>
<evidence type="ECO:0000313" key="1">
    <source>
        <dbReference type="EMBL" id="GIH70329.1"/>
    </source>
</evidence>
<dbReference type="EMBL" id="BOOG01000021">
    <property type="protein sequence ID" value="GIH70329.1"/>
    <property type="molecule type" value="Genomic_DNA"/>
</dbReference>
<evidence type="ECO:0000313" key="2">
    <source>
        <dbReference type="Proteomes" id="UP000610966"/>
    </source>
</evidence>
<proteinExistence type="predicted"/>
<accession>A0A8J3RAF7</accession>
<organism evidence="1 2">
    <name type="scientific">Sphaerimonospora thailandensis</name>
    <dbReference type="NCBI Taxonomy" id="795644"/>
    <lineage>
        <taxon>Bacteria</taxon>
        <taxon>Bacillati</taxon>
        <taxon>Actinomycetota</taxon>
        <taxon>Actinomycetes</taxon>
        <taxon>Streptosporangiales</taxon>
        <taxon>Streptosporangiaceae</taxon>
        <taxon>Sphaerimonospora</taxon>
    </lineage>
</organism>
<comment type="caution">
    <text evidence="1">The sequence shown here is derived from an EMBL/GenBank/DDBJ whole genome shotgun (WGS) entry which is preliminary data.</text>
</comment>
<protein>
    <submittedName>
        <fullName evidence="1">Uncharacterized protein</fullName>
    </submittedName>
</protein>
<dbReference type="Proteomes" id="UP000610966">
    <property type="component" value="Unassembled WGS sequence"/>
</dbReference>
<name>A0A8J3RAF7_9ACTN</name>